<evidence type="ECO:0000313" key="3">
    <source>
        <dbReference type="Proteomes" id="UP000317155"/>
    </source>
</evidence>
<sequence length="150" mass="17189">MSFVTMDDIIKFAVKQEEAAYNLYKNAAAISKSISAKKMFEEMAREEAGHKEVFGKMSVEKAEHYKKIKISDLKISQYLADVPLKPDMTYQEILIYAMKAEENAYQLYTNAAASVEDPQLQKVLNVFADVEKGHKIKIEKIYDEHVLTEN</sequence>
<keyword evidence="3" id="KW-1185">Reference proteome</keyword>
<dbReference type="InterPro" id="IPR012347">
    <property type="entry name" value="Ferritin-like"/>
</dbReference>
<dbReference type="PANTHER" id="PTHR33531:SF10">
    <property type="entry name" value="BLR7895 PROTEIN"/>
    <property type="match status" value="1"/>
</dbReference>
<organism evidence="2 3">
    <name type="scientific">Trichloromonas acetexigens</name>
    <dbReference type="NCBI Taxonomy" id="38815"/>
    <lineage>
        <taxon>Bacteria</taxon>
        <taxon>Pseudomonadati</taxon>
        <taxon>Thermodesulfobacteriota</taxon>
        <taxon>Desulfuromonadia</taxon>
        <taxon>Desulfuromonadales</taxon>
        <taxon>Trichloromonadaceae</taxon>
        <taxon>Trichloromonas</taxon>
    </lineage>
</organism>
<dbReference type="GO" id="GO:0046872">
    <property type="term" value="F:metal ion binding"/>
    <property type="evidence" value="ECO:0007669"/>
    <property type="project" value="InterPro"/>
</dbReference>
<dbReference type="RefSeq" id="WP_092058434.1">
    <property type="nucleotide sequence ID" value="NZ_FOJJ01000040.1"/>
</dbReference>
<evidence type="ECO:0000313" key="2">
    <source>
        <dbReference type="EMBL" id="TRO80250.1"/>
    </source>
</evidence>
<dbReference type="Gene3D" id="1.20.1260.10">
    <property type="match status" value="1"/>
</dbReference>
<protein>
    <submittedName>
        <fullName evidence="2">Ferritin</fullName>
    </submittedName>
</protein>
<dbReference type="CDD" id="cd01045">
    <property type="entry name" value="Ferritin_like_AB"/>
    <property type="match status" value="1"/>
</dbReference>
<dbReference type="InterPro" id="IPR003251">
    <property type="entry name" value="Rr_diiron-bd_dom"/>
</dbReference>
<dbReference type="GO" id="GO:0016491">
    <property type="term" value="F:oxidoreductase activity"/>
    <property type="evidence" value="ECO:0007669"/>
    <property type="project" value="InterPro"/>
</dbReference>
<proteinExistence type="predicted"/>
<dbReference type="InterPro" id="IPR009078">
    <property type="entry name" value="Ferritin-like_SF"/>
</dbReference>
<feature type="domain" description="Rubrerythrin diiron-binding" evidence="1">
    <location>
        <begin position="92"/>
        <end position="145"/>
    </location>
</feature>
<dbReference type="EMBL" id="VJVV01000008">
    <property type="protein sequence ID" value="TRO80250.1"/>
    <property type="molecule type" value="Genomic_DNA"/>
</dbReference>
<dbReference type="AlphaFoldDB" id="A0A550JAG9"/>
<dbReference type="PANTHER" id="PTHR33531">
    <property type="entry name" value="RUBRERYTHRIN SUBFAMILY"/>
    <property type="match status" value="1"/>
</dbReference>
<evidence type="ECO:0000259" key="1">
    <source>
        <dbReference type="Pfam" id="PF02915"/>
    </source>
</evidence>
<gene>
    <name evidence="2" type="ORF">FL622_11480</name>
</gene>
<comment type="caution">
    <text evidence="2">The sequence shown here is derived from an EMBL/GenBank/DDBJ whole genome shotgun (WGS) entry which is preliminary data.</text>
</comment>
<name>A0A550JAG9_9BACT</name>
<dbReference type="Pfam" id="PF02915">
    <property type="entry name" value="Rubrerythrin"/>
    <property type="match status" value="2"/>
</dbReference>
<dbReference type="Proteomes" id="UP000317155">
    <property type="component" value="Unassembled WGS sequence"/>
</dbReference>
<reference evidence="2 3" key="1">
    <citation type="submission" date="2019-07" db="EMBL/GenBank/DDBJ databases">
        <title>Insights of Desulfuromonas acetexigens electromicrobiology.</title>
        <authorList>
            <person name="Katuri K."/>
            <person name="Sapireddy V."/>
            <person name="Shaw D.R."/>
            <person name="Saikaly P."/>
        </authorList>
    </citation>
    <scope>NUCLEOTIDE SEQUENCE [LARGE SCALE GENOMIC DNA]</scope>
    <source>
        <strain evidence="2 3">2873</strain>
    </source>
</reference>
<dbReference type="OrthoDB" id="1118885at2"/>
<feature type="domain" description="Rubrerythrin diiron-binding" evidence="1">
    <location>
        <begin position="8"/>
        <end position="66"/>
    </location>
</feature>
<dbReference type="SUPFAM" id="SSF47240">
    <property type="entry name" value="Ferritin-like"/>
    <property type="match status" value="1"/>
</dbReference>
<accession>A0A550JAG9</accession>